<dbReference type="InterPro" id="IPR027074">
    <property type="entry name" value="Integrator_9su"/>
</dbReference>
<dbReference type="InterPro" id="IPR036866">
    <property type="entry name" value="RibonucZ/Hydroxyglut_hydro"/>
</dbReference>
<dbReference type="Gene3D" id="3.60.15.10">
    <property type="entry name" value="Ribonuclease Z/Hydroxyacylglutathione hydrolase-like"/>
    <property type="match status" value="1"/>
</dbReference>
<comment type="caution">
    <text evidence="7">The sequence shown here is derived from an EMBL/GenBank/DDBJ whole genome shotgun (WGS) entry which is preliminary data.</text>
</comment>
<evidence type="ECO:0000256" key="3">
    <source>
        <dbReference type="ARBA" id="ARBA00022490"/>
    </source>
</evidence>
<dbReference type="Pfam" id="PF10996">
    <property type="entry name" value="Beta-Casp"/>
    <property type="match status" value="1"/>
</dbReference>
<evidence type="ECO:0000256" key="2">
    <source>
        <dbReference type="ARBA" id="ARBA00004496"/>
    </source>
</evidence>
<dbReference type="SUPFAM" id="SSF56281">
    <property type="entry name" value="Metallo-hydrolase/oxidoreductase"/>
    <property type="match status" value="1"/>
</dbReference>
<keyword evidence="9" id="KW-1185">Reference proteome</keyword>
<dbReference type="EMBL" id="JBEUOH010000002">
    <property type="protein sequence ID" value="KAL0902022.1"/>
    <property type="molecule type" value="Genomic_DNA"/>
</dbReference>
<evidence type="ECO:0000256" key="5">
    <source>
        <dbReference type="SAM" id="MobiDB-lite"/>
    </source>
</evidence>
<feature type="region of interest" description="Disordered" evidence="5">
    <location>
        <begin position="589"/>
        <end position="613"/>
    </location>
</feature>
<feature type="domain" description="Beta-Casp" evidence="6">
    <location>
        <begin position="306"/>
        <end position="435"/>
    </location>
</feature>
<evidence type="ECO:0000259" key="6">
    <source>
        <dbReference type="SMART" id="SM01027"/>
    </source>
</evidence>
<comment type="subcellular location">
    <subcellularLocation>
        <location evidence="2">Cytoplasm</location>
    </subcellularLocation>
    <subcellularLocation>
        <location evidence="1">Nucleus</location>
    </subcellularLocation>
</comment>
<proteinExistence type="predicted"/>
<dbReference type="Proteomes" id="UP001549921">
    <property type="component" value="Unassembled WGS sequence"/>
</dbReference>
<dbReference type="GO" id="GO:0005737">
    <property type="term" value="C:cytoplasm"/>
    <property type="evidence" value="ECO:0007669"/>
    <property type="project" value="UniProtKB-SubCell"/>
</dbReference>
<dbReference type="PANTHER" id="PTHR46094">
    <property type="entry name" value="INTEGRATOR COMPLEX SUBUNIT 9"/>
    <property type="match status" value="1"/>
</dbReference>
<name>A0ABD0TR10_LOXSC</name>
<accession>A0ABD0TR10</accession>
<dbReference type="Proteomes" id="UP001549920">
    <property type="component" value="Unassembled WGS sequence"/>
</dbReference>
<dbReference type="InterPro" id="IPR022712">
    <property type="entry name" value="Beta_Casp"/>
</dbReference>
<dbReference type="PANTHER" id="PTHR46094:SF1">
    <property type="entry name" value="INTEGRATOR COMPLEX SUBUNIT 9"/>
    <property type="match status" value="1"/>
</dbReference>
<evidence type="ECO:0000313" key="8">
    <source>
        <dbReference type="EMBL" id="KAL0902022.1"/>
    </source>
</evidence>
<dbReference type="GO" id="GO:0005634">
    <property type="term" value="C:nucleus"/>
    <property type="evidence" value="ECO:0007669"/>
    <property type="project" value="UniProtKB-SubCell"/>
</dbReference>
<gene>
    <name evidence="8" type="ORF">ABMA27_007150</name>
    <name evidence="7" type="ORF">ABMA28_007422</name>
</gene>
<keyword evidence="3" id="KW-0963">Cytoplasm</keyword>
<keyword evidence="4" id="KW-0539">Nucleus</keyword>
<evidence type="ECO:0000313" key="9">
    <source>
        <dbReference type="Proteomes" id="UP001549920"/>
    </source>
</evidence>
<evidence type="ECO:0000256" key="4">
    <source>
        <dbReference type="ARBA" id="ARBA00023242"/>
    </source>
</evidence>
<sequence>MKLYCLSSDASKPCFVLSFKELLIMLDCGLSAHSVLNFLPLPPVPSTRLASLPNYTPPHVNDPLLEGELKECCGRVFVDSIPEFCPPLDKVVDFSQLDVILISNYTCMMALPFITEDTGFKGQVYATEPTLQIGRFYLEELAEWVSGAGGGTGAAARRWKELLHVLPQPLSLAARPRSWRRLFAPAAVARSLARVRVVGYDEKVDIYGALDATAVSSGFCLGSANWVLRSAREKVAYVSGSSTLTTHPRPINQAALRGADLLILAALTQTPAHNPDHMLGDLCVHAAVTLRAGGCVLCPVYPSGVLYDLLECLSAHLDTAGLQHVPMYVVSPVADSSLAYSNILAEWVSVGKQARVYLPEEPFPHAALARAGRLRHARHLHDDAFSAEFRQPCVVFCGHPSLRFGAAVHLVELWANNPAHAIIFTEPDFPHTEALAPFQPLSMKAFHCPIDTSLNYSQANKLVRELRPRELALPDQYAPPPPHHHQAPRSVPLPHRHVAQLLAGQQAGARAAAARAGAARPVPTVVVRRGAARACGPRRRTARGSLGAALAAHAQAAARTLPAAPAADAQALRLAPLQAALSLRDNRLELLPAPPPPADPAAPPQPGGSGTGALPRLHWGALDVDALVRALAREGITDARVERSAAAPAEGGGTAAADSMSCIVHLPRHDTLVHVERHATHVFCEGRADVRQALRRALAAALPHV</sequence>
<organism evidence="7 10">
    <name type="scientific">Loxostege sticticalis</name>
    <name type="common">Beet webworm moth</name>
    <dbReference type="NCBI Taxonomy" id="481309"/>
    <lineage>
        <taxon>Eukaryota</taxon>
        <taxon>Metazoa</taxon>
        <taxon>Ecdysozoa</taxon>
        <taxon>Arthropoda</taxon>
        <taxon>Hexapoda</taxon>
        <taxon>Insecta</taxon>
        <taxon>Pterygota</taxon>
        <taxon>Neoptera</taxon>
        <taxon>Endopterygota</taxon>
        <taxon>Lepidoptera</taxon>
        <taxon>Glossata</taxon>
        <taxon>Ditrysia</taxon>
        <taxon>Pyraloidea</taxon>
        <taxon>Crambidae</taxon>
        <taxon>Pyraustinae</taxon>
        <taxon>Loxostege</taxon>
    </lineage>
</organism>
<dbReference type="AlphaFoldDB" id="A0ABD0TR10"/>
<dbReference type="InterPro" id="IPR048660">
    <property type="entry name" value="IntS9-like_C"/>
</dbReference>
<reference evidence="9 10" key="1">
    <citation type="submission" date="2024-06" db="EMBL/GenBank/DDBJ databases">
        <title>A chromosome-level genome assembly of beet webworm, Loxostege sticticalis.</title>
        <authorList>
            <person name="Zhang Y."/>
        </authorList>
    </citation>
    <scope>NUCLEOTIDE SEQUENCE [LARGE SCALE GENOMIC DNA]</scope>
    <source>
        <strain evidence="8">AQ026</strain>
        <strain evidence="7">AQ028</strain>
        <tissue evidence="7">Male pupae</tissue>
        <tissue evidence="8">Whole body</tissue>
    </source>
</reference>
<protein>
    <recommendedName>
        <fullName evidence="6">Beta-Casp domain-containing protein</fullName>
    </recommendedName>
</protein>
<evidence type="ECO:0000313" key="7">
    <source>
        <dbReference type="EMBL" id="KAL0851650.1"/>
    </source>
</evidence>
<dbReference type="EMBL" id="JBEDNZ010000002">
    <property type="protein sequence ID" value="KAL0851650.1"/>
    <property type="molecule type" value="Genomic_DNA"/>
</dbReference>
<dbReference type="Pfam" id="PF21382">
    <property type="entry name" value="IntS9_C"/>
    <property type="match status" value="1"/>
</dbReference>
<dbReference type="SMART" id="SM01027">
    <property type="entry name" value="Beta-Casp"/>
    <property type="match status" value="1"/>
</dbReference>
<evidence type="ECO:0000256" key="1">
    <source>
        <dbReference type="ARBA" id="ARBA00004123"/>
    </source>
</evidence>
<evidence type="ECO:0000313" key="10">
    <source>
        <dbReference type="Proteomes" id="UP001549921"/>
    </source>
</evidence>
<feature type="compositionally biased region" description="Pro residues" evidence="5">
    <location>
        <begin position="592"/>
        <end position="606"/>
    </location>
</feature>